<organism evidence="1 2">
    <name type="scientific">Geodia barretti</name>
    <name type="common">Barrett's horny sponge</name>
    <dbReference type="NCBI Taxonomy" id="519541"/>
    <lineage>
        <taxon>Eukaryota</taxon>
        <taxon>Metazoa</taxon>
        <taxon>Porifera</taxon>
        <taxon>Demospongiae</taxon>
        <taxon>Heteroscleromorpha</taxon>
        <taxon>Tetractinellida</taxon>
        <taxon>Astrophorina</taxon>
        <taxon>Geodiidae</taxon>
        <taxon>Geodia</taxon>
    </lineage>
</organism>
<evidence type="ECO:0008006" key="3">
    <source>
        <dbReference type="Google" id="ProtNLM"/>
    </source>
</evidence>
<dbReference type="InterPro" id="IPR032466">
    <property type="entry name" value="Metal_Hydrolase"/>
</dbReference>
<sequence>MNEQIEEILRGAYDLHVHAAPDGKQQRRMDALEVARCAYEAEMGGFVLKSHDYNTAPLTYALNQMYPGLSVFGAIALNRSVGGINPDAVQVAADLGAQVVWMPTFTADFRQRGRDSEGIRVADDDGNLCDGVHEVLEIIAAADMTLASGHISPAEAIALFKAARAQGVQRMIATHPDGVATLEEQQKMIALGAYAEYTFLACMPSRARRTPQQFVEMIRSLGVGNCIVTTDFGQWQNPPPAEGMRMAIAALLDAGMTSDEVTTLVKGNTAQLVGAG</sequence>
<dbReference type="InterPro" id="IPR046249">
    <property type="entry name" value="DUF6282"/>
</dbReference>
<dbReference type="Pfam" id="PF19799">
    <property type="entry name" value="DUF6282"/>
    <property type="match status" value="1"/>
</dbReference>
<dbReference type="Gene3D" id="3.20.20.140">
    <property type="entry name" value="Metal-dependent hydrolases"/>
    <property type="match status" value="1"/>
</dbReference>
<evidence type="ECO:0000313" key="2">
    <source>
        <dbReference type="Proteomes" id="UP001174909"/>
    </source>
</evidence>
<dbReference type="EMBL" id="CASHTH010000036">
    <property type="protein sequence ID" value="CAI7989724.1"/>
    <property type="molecule type" value="Genomic_DNA"/>
</dbReference>
<evidence type="ECO:0000313" key="1">
    <source>
        <dbReference type="EMBL" id="CAI7989724.1"/>
    </source>
</evidence>
<name>A0AA35VRZ5_GEOBA</name>
<dbReference type="Proteomes" id="UP001174909">
    <property type="component" value="Unassembled WGS sequence"/>
</dbReference>
<proteinExistence type="predicted"/>
<accession>A0AA35VRZ5</accession>
<comment type="caution">
    <text evidence="1">The sequence shown here is derived from an EMBL/GenBank/DDBJ whole genome shotgun (WGS) entry which is preliminary data.</text>
</comment>
<dbReference type="SUPFAM" id="SSF51556">
    <property type="entry name" value="Metallo-dependent hydrolases"/>
    <property type="match status" value="1"/>
</dbReference>
<dbReference type="AlphaFoldDB" id="A0AA35VRZ5"/>
<reference evidence="1" key="1">
    <citation type="submission" date="2023-03" db="EMBL/GenBank/DDBJ databases">
        <authorList>
            <person name="Steffen K."/>
            <person name="Cardenas P."/>
        </authorList>
    </citation>
    <scope>NUCLEOTIDE SEQUENCE</scope>
</reference>
<keyword evidence="2" id="KW-1185">Reference proteome</keyword>
<gene>
    <name evidence="1" type="ORF">GBAR_LOCUS304</name>
</gene>
<protein>
    <recommendedName>
        <fullName evidence="3">Cytosolic protein</fullName>
    </recommendedName>
</protein>